<dbReference type="GO" id="GO:0005524">
    <property type="term" value="F:ATP binding"/>
    <property type="evidence" value="ECO:0007669"/>
    <property type="project" value="InterPro"/>
</dbReference>
<sequence>MFHVNDPKEIHASHNGLRDARKPDIGAITIESAKLAKGRRKKLIQESATAKPHNRFIWAEILSPFEFKLGQHKSLNFLPDRKYTTALVEDRFKTVRDILAVSLRTAALLPETSKPKKRAIPNDASRITLAGTAEGRNALRDFNRQAQSNTNLQRPGDATPSGSTHDIKRAKTSANLQDEDEESENFPDKPPLLQNAAYAAEMLSRGAYTTHVITVIIYDEIAWLWWFDRQGAIQSTGIDMVTDLPYFAVLLAAFQRFDLEDWGIIEELHPGAAKEQKSGNKSYWLQQIDFIPDSFRDGDQSPTTGPCSKTFIIETGTDKGNWGLVGRGTCIMSGIAGGADDVPHANKAVVFKFSWPEVKRTSEAQIIWKASQLDSPFTRDHLPKLVASRRYGYSTSKIREALGIKPREDSLHREPRELRLLISYPLTWNSDIHEKPEHFMGFWVDWYQCMSFSKMISLSSLMLMNVDPLLGHRILWINEIEHRDISPSNLMVDATDQKYPKGVLNDFDLAVYQPTHVQPGGERTGTIPYMALDLLNRGYFSGHVERLYRHDLESFIWVLVVATLRTATDTSGQIYDIGVWINSSQISHVHSNKLELQSGSQHLPETLAGTNQYQWRLCKSLLQWLAMSQAFREFNKWNRPGPVEDSDDKVLEDFEKIVAENWPKAEETNWPKFEAMGDAGKARKVLAAEGK</sequence>
<dbReference type="OrthoDB" id="5569250at2759"/>
<proteinExistence type="predicted"/>
<comment type="caution">
    <text evidence="3">The sequence shown here is derived from an EMBL/GenBank/DDBJ whole genome shotgun (WGS) entry which is preliminary data.</text>
</comment>
<dbReference type="GO" id="GO:0004672">
    <property type="term" value="F:protein kinase activity"/>
    <property type="evidence" value="ECO:0007669"/>
    <property type="project" value="InterPro"/>
</dbReference>
<keyword evidence="4" id="KW-1185">Reference proteome</keyword>
<dbReference type="SUPFAM" id="SSF56112">
    <property type="entry name" value="Protein kinase-like (PK-like)"/>
    <property type="match status" value="1"/>
</dbReference>
<dbReference type="PANTHER" id="PTHR38248:SF2">
    <property type="entry name" value="FUNK1 11"/>
    <property type="match status" value="1"/>
</dbReference>
<dbReference type="Pfam" id="PF17667">
    <property type="entry name" value="Pkinase_fungal"/>
    <property type="match status" value="1"/>
</dbReference>
<name>A0A9P7FPS9_9AGAR</name>
<evidence type="ECO:0000259" key="2">
    <source>
        <dbReference type="PROSITE" id="PS50011"/>
    </source>
</evidence>
<evidence type="ECO:0000256" key="1">
    <source>
        <dbReference type="SAM" id="MobiDB-lite"/>
    </source>
</evidence>
<evidence type="ECO:0000313" key="4">
    <source>
        <dbReference type="Proteomes" id="UP000717328"/>
    </source>
</evidence>
<dbReference type="AlphaFoldDB" id="A0A9P7FPS9"/>
<dbReference type="InterPro" id="IPR000719">
    <property type="entry name" value="Prot_kinase_dom"/>
</dbReference>
<dbReference type="PANTHER" id="PTHR38248">
    <property type="entry name" value="FUNK1 6"/>
    <property type="match status" value="1"/>
</dbReference>
<dbReference type="PROSITE" id="PS50011">
    <property type="entry name" value="PROTEIN_KINASE_DOM"/>
    <property type="match status" value="1"/>
</dbReference>
<reference evidence="3" key="1">
    <citation type="submission" date="2021-02" db="EMBL/GenBank/DDBJ databases">
        <authorList>
            <person name="Nieuwenhuis M."/>
            <person name="Van De Peppel L.J.J."/>
        </authorList>
    </citation>
    <scope>NUCLEOTIDE SEQUENCE</scope>
    <source>
        <strain evidence="3">D49</strain>
    </source>
</reference>
<organism evidence="3 4">
    <name type="scientific">Sphagnurus paluster</name>
    <dbReference type="NCBI Taxonomy" id="117069"/>
    <lineage>
        <taxon>Eukaryota</taxon>
        <taxon>Fungi</taxon>
        <taxon>Dikarya</taxon>
        <taxon>Basidiomycota</taxon>
        <taxon>Agaricomycotina</taxon>
        <taxon>Agaricomycetes</taxon>
        <taxon>Agaricomycetidae</taxon>
        <taxon>Agaricales</taxon>
        <taxon>Tricholomatineae</taxon>
        <taxon>Lyophyllaceae</taxon>
        <taxon>Sphagnurus</taxon>
    </lineage>
</organism>
<dbReference type="Gene3D" id="1.10.510.10">
    <property type="entry name" value="Transferase(Phosphotransferase) domain 1"/>
    <property type="match status" value="1"/>
</dbReference>
<feature type="domain" description="Protein kinase" evidence="2">
    <location>
        <begin position="311"/>
        <end position="691"/>
    </location>
</feature>
<dbReference type="InterPro" id="IPR011009">
    <property type="entry name" value="Kinase-like_dom_sf"/>
</dbReference>
<dbReference type="EMBL" id="JABCKI010006732">
    <property type="protein sequence ID" value="KAG5634008.1"/>
    <property type="molecule type" value="Genomic_DNA"/>
</dbReference>
<reference evidence="3" key="2">
    <citation type="submission" date="2021-10" db="EMBL/GenBank/DDBJ databases">
        <title>Phylogenomics reveals ancestral predisposition of the termite-cultivated fungus Termitomyces towards a domesticated lifestyle.</title>
        <authorList>
            <person name="Auxier B."/>
            <person name="Grum-Grzhimaylo A."/>
            <person name="Cardenas M.E."/>
            <person name="Lodge J.D."/>
            <person name="Laessoe T."/>
            <person name="Pedersen O."/>
            <person name="Smith M.E."/>
            <person name="Kuyper T.W."/>
            <person name="Franco-Molano E.A."/>
            <person name="Baroni T.J."/>
            <person name="Aanen D.K."/>
        </authorList>
    </citation>
    <scope>NUCLEOTIDE SEQUENCE</scope>
    <source>
        <strain evidence="3">D49</strain>
    </source>
</reference>
<protein>
    <recommendedName>
        <fullName evidence="2">Protein kinase domain-containing protein</fullName>
    </recommendedName>
</protein>
<evidence type="ECO:0000313" key="3">
    <source>
        <dbReference type="EMBL" id="KAG5634008.1"/>
    </source>
</evidence>
<dbReference type="Proteomes" id="UP000717328">
    <property type="component" value="Unassembled WGS sequence"/>
</dbReference>
<feature type="region of interest" description="Disordered" evidence="1">
    <location>
        <begin position="146"/>
        <end position="168"/>
    </location>
</feature>
<accession>A0A9P7FPS9</accession>
<gene>
    <name evidence="3" type="ORF">H0H81_003919</name>
</gene>
<dbReference type="InterPro" id="IPR040976">
    <property type="entry name" value="Pkinase_fungal"/>
</dbReference>